<reference evidence="1" key="1">
    <citation type="submission" date="2020-08" db="EMBL/GenBank/DDBJ databases">
        <title>Multicomponent nature underlies the extraordinary mechanical properties of spider dragline silk.</title>
        <authorList>
            <person name="Kono N."/>
            <person name="Nakamura H."/>
            <person name="Mori M."/>
            <person name="Yoshida Y."/>
            <person name="Ohtoshi R."/>
            <person name="Malay A.D."/>
            <person name="Moran D.A.P."/>
            <person name="Tomita M."/>
            <person name="Numata K."/>
            <person name="Arakawa K."/>
        </authorList>
    </citation>
    <scope>NUCLEOTIDE SEQUENCE</scope>
</reference>
<gene>
    <name evidence="1" type="ORF">NPIL_592871</name>
</gene>
<evidence type="ECO:0000313" key="1">
    <source>
        <dbReference type="EMBL" id="GFS60038.1"/>
    </source>
</evidence>
<dbReference type="AlphaFoldDB" id="A0A8X6ITI8"/>
<organism evidence="1 2">
    <name type="scientific">Nephila pilipes</name>
    <name type="common">Giant wood spider</name>
    <name type="synonym">Nephila maculata</name>
    <dbReference type="NCBI Taxonomy" id="299642"/>
    <lineage>
        <taxon>Eukaryota</taxon>
        <taxon>Metazoa</taxon>
        <taxon>Ecdysozoa</taxon>
        <taxon>Arthropoda</taxon>
        <taxon>Chelicerata</taxon>
        <taxon>Arachnida</taxon>
        <taxon>Araneae</taxon>
        <taxon>Araneomorphae</taxon>
        <taxon>Entelegynae</taxon>
        <taxon>Araneoidea</taxon>
        <taxon>Nephilidae</taxon>
        <taxon>Nephila</taxon>
    </lineage>
</organism>
<accession>A0A8X6ITI8</accession>
<sequence>MDIKKRDPRACSLILEEENLTMNSSRMCLSGSITAFPFHFVMGIEGEKALTISLVILGISLPYVKFVSIDLVTDTRGCPLLDLIRLELFNKNWQ</sequence>
<keyword evidence="2" id="KW-1185">Reference proteome</keyword>
<protein>
    <submittedName>
        <fullName evidence="1">Uncharacterized protein</fullName>
    </submittedName>
</protein>
<comment type="caution">
    <text evidence="1">The sequence shown here is derived from an EMBL/GenBank/DDBJ whole genome shotgun (WGS) entry which is preliminary data.</text>
</comment>
<name>A0A8X6ITI8_NEPPI</name>
<proteinExistence type="predicted"/>
<evidence type="ECO:0000313" key="2">
    <source>
        <dbReference type="Proteomes" id="UP000887013"/>
    </source>
</evidence>
<dbReference type="Proteomes" id="UP000887013">
    <property type="component" value="Unassembled WGS sequence"/>
</dbReference>
<dbReference type="EMBL" id="BMAW01093375">
    <property type="protein sequence ID" value="GFS60038.1"/>
    <property type="molecule type" value="Genomic_DNA"/>
</dbReference>